<sequence>MKSKLKRVAKSSAHKVEDIATLAITEVADAVIVAGEKVLVDSVKEIAVNATTIATTQVIATTIVGSTAAATPVGAGIGVGLVSYGIYKALKN</sequence>
<evidence type="ECO:0000313" key="2">
    <source>
        <dbReference type="Proteomes" id="UP001301388"/>
    </source>
</evidence>
<comment type="caution">
    <text evidence="1">The sequence shown here is derived from an EMBL/GenBank/DDBJ whole genome shotgun (WGS) entry which is preliminary data.</text>
</comment>
<accession>A0ABU5TI38</accession>
<name>A0ABU5TI38_9CYAN</name>
<reference evidence="1 2" key="1">
    <citation type="submission" date="2023-12" db="EMBL/GenBank/DDBJ databases">
        <title>Baltic Sea Cyanobacteria.</title>
        <authorList>
            <person name="Delbaje E."/>
            <person name="Fewer D.P."/>
            <person name="Shishido T.K."/>
        </authorList>
    </citation>
    <scope>NUCLEOTIDE SEQUENCE [LARGE SCALE GENOMIC DNA]</scope>
    <source>
        <strain evidence="1 2">UHCC 0370</strain>
    </source>
</reference>
<keyword evidence="2" id="KW-1185">Reference proteome</keyword>
<dbReference type="RefSeq" id="WP_323261533.1">
    <property type="nucleotide sequence ID" value="NZ_JAYGIE010000046.1"/>
</dbReference>
<proteinExistence type="predicted"/>
<organism evidence="1 2">
    <name type="scientific">Pseudanabaena galeata UHCC 0370</name>
    <dbReference type="NCBI Taxonomy" id="3110310"/>
    <lineage>
        <taxon>Bacteria</taxon>
        <taxon>Bacillati</taxon>
        <taxon>Cyanobacteriota</taxon>
        <taxon>Cyanophyceae</taxon>
        <taxon>Pseudanabaenales</taxon>
        <taxon>Pseudanabaenaceae</taxon>
        <taxon>Pseudanabaena</taxon>
    </lineage>
</organism>
<protein>
    <submittedName>
        <fullName evidence="1">Uncharacterized protein</fullName>
    </submittedName>
</protein>
<evidence type="ECO:0000313" key="1">
    <source>
        <dbReference type="EMBL" id="MEA5477941.1"/>
    </source>
</evidence>
<dbReference type="EMBL" id="JAYGIE010000046">
    <property type="protein sequence ID" value="MEA5477941.1"/>
    <property type="molecule type" value="Genomic_DNA"/>
</dbReference>
<dbReference type="Proteomes" id="UP001301388">
    <property type="component" value="Unassembled WGS sequence"/>
</dbReference>
<gene>
    <name evidence="1" type="ORF">VB774_09945</name>
</gene>